<evidence type="ECO:0000313" key="1">
    <source>
        <dbReference type="EMBL" id="MFJ1269219.1"/>
    </source>
</evidence>
<dbReference type="EMBL" id="JBGORX010000004">
    <property type="protein sequence ID" value="MFJ1269219.1"/>
    <property type="molecule type" value="Genomic_DNA"/>
</dbReference>
<comment type="caution">
    <text evidence="1">The sequence shown here is derived from an EMBL/GenBank/DDBJ whole genome shotgun (WGS) entry which is preliminary data.</text>
</comment>
<sequence>MSMKYIRTYYKVPAKRGKKVIANGQLGVITGSRGAYLKIRLEGQKNSLPYHPTWEMQYIDYI</sequence>
<evidence type="ECO:0000313" key="2">
    <source>
        <dbReference type="Proteomes" id="UP001615550"/>
    </source>
</evidence>
<dbReference type="RefSeq" id="WP_400188042.1">
    <property type="nucleotide sequence ID" value="NZ_JBGORX010000004.1"/>
</dbReference>
<protein>
    <submittedName>
        <fullName evidence="1">Uncharacterized protein</fullName>
    </submittedName>
</protein>
<dbReference type="Proteomes" id="UP001615550">
    <property type="component" value="Unassembled WGS sequence"/>
</dbReference>
<name>A0ABW8DCC5_9GAMM</name>
<gene>
    <name evidence="1" type="ORF">ACD661_11690</name>
</gene>
<reference evidence="1 2" key="1">
    <citation type="submission" date="2024-08" db="EMBL/GenBank/DDBJ databases">
        <title>Draft Genome Sequence of Legionella lytica strain DSB2004, Isolated From a Fire Sprinkler System.</title>
        <authorList>
            <person name="Everhart A.D."/>
            <person name="Kidane D.T."/>
            <person name="Farone A.L."/>
            <person name="Farone M.B."/>
        </authorList>
    </citation>
    <scope>NUCLEOTIDE SEQUENCE [LARGE SCALE GENOMIC DNA]</scope>
    <source>
        <strain evidence="1 2">DSB2004</strain>
    </source>
</reference>
<proteinExistence type="predicted"/>
<accession>A0ABW8DCC5</accession>
<organism evidence="1 2">
    <name type="scientific">Legionella lytica</name>
    <dbReference type="NCBI Taxonomy" id="96232"/>
    <lineage>
        <taxon>Bacteria</taxon>
        <taxon>Pseudomonadati</taxon>
        <taxon>Pseudomonadota</taxon>
        <taxon>Gammaproteobacteria</taxon>
        <taxon>Legionellales</taxon>
        <taxon>Legionellaceae</taxon>
        <taxon>Legionella</taxon>
    </lineage>
</organism>
<keyword evidence="2" id="KW-1185">Reference proteome</keyword>